<dbReference type="AlphaFoldDB" id="A0A3L6L439"/>
<proteinExistence type="predicted"/>
<evidence type="ECO:0000313" key="1">
    <source>
        <dbReference type="EMBL" id="RHW69300.1"/>
    </source>
</evidence>
<sequence length="195" mass="21404">MGTLPDMNEDVIAAIAVPNYGCDEDVKKYALALITYEIYQVTVERTTPVGANPVKGVRAFYRPYASTGLIGCTLRGSPDEMDGLLHLAVESLPINVSEADVNLGRTRTIASFKRPHLETMGDYCDFIGTSYFDQKGLIEEIGKVIVADLEVTLNATASVAPAVYVIGLTFTFPKLRSLKMVKQSDYYNFIGRFGE</sequence>
<gene>
    <name evidence="1" type="ORF">DPX39_100027200</name>
</gene>
<dbReference type="EMBL" id="QSBY01000010">
    <property type="protein sequence ID" value="RHW69300.1"/>
    <property type="molecule type" value="Genomic_DNA"/>
</dbReference>
<comment type="caution">
    <text evidence="1">The sequence shown here is derived from an EMBL/GenBank/DDBJ whole genome shotgun (WGS) entry which is preliminary data.</text>
</comment>
<organism evidence="1">
    <name type="scientific">Trypanosoma brucei equiperdum</name>
    <dbReference type="NCBI Taxonomy" id="630700"/>
    <lineage>
        <taxon>Eukaryota</taxon>
        <taxon>Discoba</taxon>
        <taxon>Euglenozoa</taxon>
        <taxon>Kinetoplastea</taxon>
        <taxon>Metakinetoplastina</taxon>
        <taxon>Trypanosomatida</taxon>
        <taxon>Trypanosomatidae</taxon>
        <taxon>Trypanosoma</taxon>
    </lineage>
</organism>
<name>A0A3L6L439_9TRYP</name>
<dbReference type="Proteomes" id="UP000266743">
    <property type="component" value="Chromosome 10"/>
</dbReference>
<reference evidence="1" key="1">
    <citation type="submission" date="2018-09" db="EMBL/GenBank/DDBJ databases">
        <title>whole genome sequence of T. equiperdum IVM-t1 strain.</title>
        <authorList>
            <person name="Suganuma K."/>
        </authorList>
    </citation>
    <scope>NUCLEOTIDE SEQUENCE [LARGE SCALE GENOMIC DNA]</scope>
    <source>
        <strain evidence="1">IVM-t1</strain>
    </source>
</reference>
<accession>A0A3L6L439</accession>
<protein>
    <submittedName>
        <fullName evidence="1">Uncharacterized protein</fullName>
    </submittedName>
</protein>